<reference evidence="1" key="2">
    <citation type="journal article" date="2015" name="Fish Shellfish Immunol.">
        <title>Early steps in the European eel (Anguilla anguilla)-Vibrio vulnificus interaction in the gills: Role of the RtxA13 toxin.</title>
        <authorList>
            <person name="Callol A."/>
            <person name="Pajuelo D."/>
            <person name="Ebbesson L."/>
            <person name="Teles M."/>
            <person name="MacKenzie S."/>
            <person name="Amaro C."/>
        </authorList>
    </citation>
    <scope>NUCLEOTIDE SEQUENCE</scope>
</reference>
<proteinExistence type="predicted"/>
<sequence>MAKGTELILKWQYYTYTLQVISGWRRKNRKRCDLPALNTSLSFKKI</sequence>
<name>A0A0E9PNA0_ANGAN</name>
<protein>
    <submittedName>
        <fullName evidence="1">Uncharacterized protein</fullName>
    </submittedName>
</protein>
<dbReference type="AlphaFoldDB" id="A0A0E9PNA0"/>
<reference evidence="1" key="1">
    <citation type="submission" date="2014-11" db="EMBL/GenBank/DDBJ databases">
        <authorList>
            <person name="Amaro Gonzalez C."/>
        </authorList>
    </citation>
    <scope>NUCLEOTIDE SEQUENCE</scope>
</reference>
<dbReference type="EMBL" id="GBXM01102593">
    <property type="protein sequence ID" value="JAH05984.1"/>
    <property type="molecule type" value="Transcribed_RNA"/>
</dbReference>
<organism evidence="1">
    <name type="scientific">Anguilla anguilla</name>
    <name type="common">European freshwater eel</name>
    <name type="synonym">Muraena anguilla</name>
    <dbReference type="NCBI Taxonomy" id="7936"/>
    <lineage>
        <taxon>Eukaryota</taxon>
        <taxon>Metazoa</taxon>
        <taxon>Chordata</taxon>
        <taxon>Craniata</taxon>
        <taxon>Vertebrata</taxon>
        <taxon>Euteleostomi</taxon>
        <taxon>Actinopterygii</taxon>
        <taxon>Neopterygii</taxon>
        <taxon>Teleostei</taxon>
        <taxon>Anguilliformes</taxon>
        <taxon>Anguillidae</taxon>
        <taxon>Anguilla</taxon>
    </lineage>
</organism>
<accession>A0A0E9PNA0</accession>
<evidence type="ECO:0000313" key="1">
    <source>
        <dbReference type="EMBL" id="JAH05984.1"/>
    </source>
</evidence>